<feature type="chain" id="PRO_5035688014" evidence="1">
    <location>
        <begin position="20"/>
        <end position="124"/>
    </location>
</feature>
<evidence type="ECO:0000313" key="3">
    <source>
        <dbReference type="EMBL" id="CAF1148134.1"/>
    </source>
</evidence>
<dbReference type="EMBL" id="CAJOBD010001885">
    <property type="protein sequence ID" value="CAF3838682.1"/>
    <property type="molecule type" value="Genomic_DNA"/>
</dbReference>
<dbReference type="EMBL" id="CAJNOL010002400">
    <property type="protein sequence ID" value="CAF1496950.1"/>
    <property type="molecule type" value="Genomic_DNA"/>
</dbReference>
<evidence type="ECO:0000313" key="4">
    <source>
        <dbReference type="EMBL" id="CAF1496950.1"/>
    </source>
</evidence>
<protein>
    <submittedName>
        <fullName evidence="4">Uncharacterized protein</fullName>
    </submittedName>
</protein>
<dbReference type="Proteomes" id="UP000663870">
    <property type="component" value="Unassembled WGS sequence"/>
</dbReference>
<sequence>MLIIYSAICALFLISTISSTPSPRIVYSAIIYNAQDSPTDCNIIWSQPSDSTLESGSFTIGRHEYYLVDEKEIEMDTWTANAVIKQIRCGKLVLDAPFDKVTSPERKWKFRVESDKIVSVGPSS</sequence>
<dbReference type="AlphaFoldDB" id="A0A815T3U1"/>
<evidence type="ECO:0000256" key="1">
    <source>
        <dbReference type="SAM" id="SignalP"/>
    </source>
</evidence>
<comment type="caution">
    <text evidence="4">The sequence shown here is derived from an EMBL/GenBank/DDBJ whole genome shotgun (WGS) entry which is preliminary data.</text>
</comment>
<evidence type="ECO:0000313" key="2">
    <source>
        <dbReference type="EMBL" id="CAF0920141.1"/>
    </source>
</evidence>
<evidence type="ECO:0000313" key="6">
    <source>
        <dbReference type="Proteomes" id="UP000663870"/>
    </source>
</evidence>
<feature type="signal peptide" evidence="1">
    <location>
        <begin position="1"/>
        <end position="19"/>
    </location>
</feature>
<dbReference type="Proteomes" id="UP000663864">
    <property type="component" value="Unassembled WGS sequence"/>
</dbReference>
<proteinExistence type="predicted"/>
<reference evidence="4" key="1">
    <citation type="submission" date="2021-02" db="EMBL/GenBank/DDBJ databases">
        <authorList>
            <person name="Nowell W R."/>
        </authorList>
    </citation>
    <scope>NUCLEOTIDE SEQUENCE</scope>
</reference>
<evidence type="ECO:0000313" key="5">
    <source>
        <dbReference type="EMBL" id="CAF3838682.1"/>
    </source>
</evidence>
<dbReference type="Proteomes" id="UP000663854">
    <property type="component" value="Unassembled WGS sequence"/>
</dbReference>
<keyword evidence="6" id="KW-1185">Reference proteome</keyword>
<name>A0A815T3U1_9BILA</name>
<dbReference type="EMBL" id="CAJNOH010000165">
    <property type="protein sequence ID" value="CAF0920141.1"/>
    <property type="molecule type" value="Genomic_DNA"/>
</dbReference>
<organism evidence="4 6">
    <name type="scientific">Rotaria sordida</name>
    <dbReference type="NCBI Taxonomy" id="392033"/>
    <lineage>
        <taxon>Eukaryota</taxon>
        <taxon>Metazoa</taxon>
        <taxon>Spiralia</taxon>
        <taxon>Gnathifera</taxon>
        <taxon>Rotifera</taxon>
        <taxon>Eurotatoria</taxon>
        <taxon>Bdelloidea</taxon>
        <taxon>Philodinida</taxon>
        <taxon>Philodinidae</taxon>
        <taxon>Rotaria</taxon>
    </lineage>
</organism>
<dbReference type="Proteomes" id="UP000663836">
    <property type="component" value="Unassembled WGS sequence"/>
</dbReference>
<accession>A0A815T3U1</accession>
<gene>
    <name evidence="5" type="ORF">JBS370_LOCUS17513</name>
    <name evidence="4" type="ORF">JXQ802_LOCUS40185</name>
    <name evidence="2" type="ORF">PYM288_LOCUS10481</name>
    <name evidence="3" type="ORF">ZHD862_LOCUS20013</name>
</gene>
<dbReference type="EMBL" id="CAJNOT010001118">
    <property type="protein sequence ID" value="CAF1148134.1"/>
    <property type="molecule type" value="Genomic_DNA"/>
</dbReference>
<keyword evidence="1" id="KW-0732">Signal</keyword>